<comment type="similarity">
    <text evidence="1 7">Belongs to the peptidase M3 family.</text>
</comment>
<reference evidence="10 11" key="1">
    <citation type="submission" date="2020-10" db="EMBL/GenBank/DDBJ databases">
        <title>Genome sequencing of Massilia sp. LPB0304.</title>
        <authorList>
            <person name="Kim J."/>
        </authorList>
    </citation>
    <scope>NUCLEOTIDE SEQUENCE [LARGE SCALE GENOMIC DNA]</scope>
    <source>
        <strain evidence="10 11">LPB0304</strain>
    </source>
</reference>
<dbReference type="InterPro" id="IPR001567">
    <property type="entry name" value="Pept_M3A_M3B_dom"/>
</dbReference>
<evidence type="ECO:0000256" key="6">
    <source>
        <dbReference type="ARBA" id="ARBA00023049"/>
    </source>
</evidence>
<keyword evidence="2 7" id="KW-0645">Protease</keyword>
<dbReference type="PANTHER" id="PTHR43660:SF1">
    <property type="entry name" value="DIPEPTIDYL CARBOXYPEPTIDASE"/>
    <property type="match status" value="1"/>
</dbReference>
<accession>A0A7L9UA18</accession>
<keyword evidence="11" id="KW-1185">Reference proteome</keyword>
<dbReference type="Pfam" id="PF01432">
    <property type="entry name" value="Peptidase_M3"/>
    <property type="match status" value="1"/>
</dbReference>
<evidence type="ECO:0000256" key="7">
    <source>
        <dbReference type="RuleBase" id="RU003435"/>
    </source>
</evidence>
<sequence length="706" mass="78323">MLIIAASLAFAGAAFAAPTGSGTVLDASNPFAKPSALPFNYPAFDKIKDEHFLPAYAAGMREQLREIAGIANNPKAPTFDNTIVAMERSGQMLARVSAVFSNLQTANTNDRLDAVDREMSPKLAAHNDAIYLNPKLFKRVETLHARREKLGLDAEAKFLLERYYKEFVRAGAKLSAADKEKLKAYNGQIASLQSEFSQRVLKEANASALVLNTRDELAGLSDAEITAAAAEAKKRGLDGKYVLTIANTTIQAPLAHLTNRAVRERLQAASMARGSRGGEFDTRDVVLKLVKLRAERATLLGYPNYAAYSQELETAQNPAAVNKLLAELAKPAIGNAKKEAAAMQKIVDAEKGGFQIAAHDWAFYTDKVRAAQYNFDENQLRPYFELNNVLTNGVFFAANKEFGLSFKERKDLPVYDPDVRTFDVMDADGKQLAIFIFDPYARANKQGGAWMNEYVSQSHLLGKHPVVANHLNIPKPPAGEPTLMTYDEVRTAFHEFGHALHGMFSNVKYPHFSGTNVPRDFVEYPSQVNEMWAIWPEVLSNYAKHYKTGEAMPKALLDKVVASKKFNQGFITSEYLAASLLDQRWHQLTPAQIPTDVLAFEASALKDAGVDFAPVPPRYRTTYFSHSMNGGYSAGYYAYLWSEKLDADTVEWFKENGGLSRKNGDHFRKTLLSRGGTTEAMNLFRDFRGRDPIIEPLLERRGLTGN</sequence>
<dbReference type="EMBL" id="CP062941">
    <property type="protein sequence ID" value="QOL51884.1"/>
    <property type="molecule type" value="Genomic_DNA"/>
</dbReference>
<evidence type="ECO:0000313" key="11">
    <source>
        <dbReference type="Proteomes" id="UP000593875"/>
    </source>
</evidence>
<evidence type="ECO:0000256" key="5">
    <source>
        <dbReference type="ARBA" id="ARBA00022833"/>
    </source>
</evidence>
<dbReference type="GO" id="GO:0004222">
    <property type="term" value="F:metalloendopeptidase activity"/>
    <property type="evidence" value="ECO:0007669"/>
    <property type="project" value="InterPro"/>
</dbReference>
<dbReference type="Gene3D" id="1.10.1370.10">
    <property type="entry name" value="Neurolysin, domain 3"/>
    <property type="match status" value="1"/>
</dbReference>
<dbReference type="Proteomes" id="UP000593875">
    <property type="component" value="Chromosome"/>
</dbReference>
<evidence type="ECO:0000256" key="8">
    <source>
        <dbReference type="SAM" id="SignalP"/>
    </source>
</evidence>
<dbReference type="GO" id="GO:0046872">
    <property type="term" value="F:metal ion binding"/>
    <property type="evidence" value="ECO:0007669"/>
    <property type="project" value="UniProtKB-UniRule"/>
</dbReference>
<feature type="signal peptide" evidence="8">
    <location>
        <begin position="1"/>
        <end position="16"/>
    </location>
</feature>
<keyword evidence="5 7" id="KW-0862">Zinc</keyword>
<gene>
    <name evidence="10" type="ORF">LPB04_05075</name>
</gene>
<keyword evidence="8" id="KW-0732">Signal</keyword>
<evidence type="ECO:0000256" key="2">
    <source>
        <dbReference type="ARBA" id="ARBA00022670"/>
    </source>
</evidence>
<dbReference type="GO" id="GO:0006508">
    <property type="term" value="P:proteolysis"/>
    <property type="evidence" value="ECO:0007669"/>
    <property type="project" value="UniProtKB-KW"/>
</dbReference>
<dbReference type="AlphaFoldDB" id="A0A7L9UA18"/>
<dbReference type="Gene3D" id="3.40.390.10">
    <property type="entry name" value="Collagenase (Catalytic Domain)"/>
    <property type="match status" value="1"/>
</dbReference>
<keyword evidence="3 7" id="KW-0479">Metal-binding</keyword>
<feature type="domain" description="Peptidase M3A/M3B catalytic" evidence="9">
    <location>
        <begin position="254"/>
        <end position="702"/>
    </location>
</feature>
<dbReference type="KEGG" id="mlir:LPB04_05075"/>
<dbReference type="SUPFAM" id="SSF55486">
    <property type="entry name" value="Metalloproteases ('zincins'), catalytic domain"/>
    <property type="match status" value="1"/>
</dbReference>
<protein>
    <submittedName>
        <fullName evidence="10">M3 family metallopeptidase</fullName>
    </submittedName>
</protein>
<evidence type="ECO:0000256" key="3">
    <source>
        <dbReference type="ARBA" id="ARBA00022723"/>
    </source>
</evidence>
<evidence type="ECO:0000313" key="10">
    <source>
        <dbReference type="EMBL" id="QOL51884.1"/>
    </source>
</evidence>
<evidence type="ECO:0000256" key="4">
    <source>
        <dbReference type="ARBA" id="ARBA00022801"/>
    </source>
</evidence>
<keyword evidence="6 7" id="KW-0482">Metalloprotease</keyword>
<evidence type="ECO:0000256" key="1">
    <source>
        <dbReference type="ARBA" id="ARBA00006040"/>
    </source>
</evidence>
<dbReference type="InterPro" id="IPR034005">
    <property type="entry name" value="M3A_DCP"/>
</dbReference>
<keyword evidence="4 7" id="KW-0378">Hydrolase</keyword>
<dbReference type="PANTHER" id="PTHR43660">
    <property type="entry name" value="DIPEPTIDYL CARBOXYPEPTIDASE"/>
    <property type="match status" value="1"/>
</dbReference>
<comment type="cofactor">
    <cofactor evidence="7">
        <name>Zn(2+)</name>
        <dbReference type="ChEBI" id="CHEBI:29105"/>
    </cofactor>
    <text evidence="7">Binds 1 zinc ion.</text>
</comment>
<organism evidence="10 11">
    <name type="scientific">Massilia litorea</name>
    <dbReference type="NCBI Taxonomy" id="2769491"/>
    <lineage>
        <taxon>Bacteria</taxon>
        <taxon>Pseudomonadati</taxon>
        <taxon>Pseudomonadota</taxon>
        <taxon>Betaproteobacteria</taxon>
        <taxon>Burkholderiales</taxon>
        <taxon>Oxalobacteraceae</taxon>
        <taxon>Telluria group</taxon>
        <taxon>Massilia</taxon>
    </lineage>
</organism>
<dbReference type="GO" id="GO:0005829">
    <property type="term" value="C:cytosol"/>
    <property type="evidence" value="ECO:0007669"/>
    <property type="project" value="TreeGrafter"/>
</dbReference>
<dbReference type="GO" id="GO:0004180">
    <property type="term" value="F:carboxypeptidase activity"/>
    <property type="evidence" value="ECO:0007669"/>
    <property type="project" value="TreeGrafter"/>
</dbReference>
<dbReference type="FunFam" id="3.40.390.10:FF:000009">
    <property type="entry name" value="Oligopeptidase A"/>
    <property type="match status" value="1"/>
</dbReference>
<dbReference type="CDD" id="cd06456">
    <property type="entry name" value="M3A_DCP"/>
    <property type="match status" value="1"/>
</dbReference>
<feature type="chain" id="PRO_5032859313" evidence="8">
    <location>
        <begin position="17"/>
        <end position="706"/>
    </location>
</feature>
<name>A0A7L9UA18_9BURK</name>
<dbReference type="InterPro" id="IPR045090">
    <property type="entry name" value="Pept_M3A_M3B"/>
</dbReference>
<dbReference type="Gene3D" id="1.10.1370.40">
    <property type="match status" value="1"/>
</dbReference>
<proteinExistence type="inferred from homology"/>
<dbReference type="InterPro" id="IPR024079">
    <property type="entry name" value="MetalloPept_cat_dom_sf"/>
</dbReference>
<dbReference type="InterPro" id="IPR024077">
    <property type="entry name" value="Neurolysin/TOP_dom2"/>
</dbReference>
<evidence type="ECO:0000259" key="9">
    <source>
        <dbReference type="Pfam" id="PF01432"/>
    </source>
</evidence>